<evidence type="ECO:0000259" key="3">
    <source>
        <dbReference type="Pfam" id="PF07992"/>
    </source>
</evidence>
<dbReference type="Proteomes" id="UP000249739">
    <property type="component" value="Unassembled WGS sequence"/>
</dbReference>
<evidence type="ECO:0000313" key="5">
    <source>
        <dbReference type="Proteomes" id="UP000249739"/>
    </source>
</evidence>
<reference evidence="4 5" key="1">
    <citation type="submission" date="2017-08" db="EMBL/GenBank/DDBJ databases">
        <title>Infants hospitalized years apart are colonized by the same room-sourced microbial strains.</title>
        <authorList>
            <person name="Brooks B."/>
            <person name="Olm M.R."/>
            <person name="Firek B.A."/>
            <person name="Baker R."/>
            <person name="Thomas B.C."/>
            <person name="Morowitz M.J."/>
            <person name="Banfield J.F."/>
        </authorList>
    </citation>
    <scope>NUCLEOTIDE SEQUENCE [LARGE SCALE GENOMIC DNA]</scope>
    <source>
        <strain evidence="4">S2_006_000_R2_64</strain>
    </source>
</reference>
<dbReference type="PRINTS" id="PR00469">
    <property type="entry name" value="PNDRDTASEII"/>
</dbReference>
<sequence>MTGTSCIECDCLIIGGGPAGLTAAIYLARYRRNVIVVDEGRSRARYIKSSYNYPGFTNGIQGEQLLQNLRTQAEEFGAQIITGKIGNLQKTASGFEASSADQAFRSPKVLLASGVIDQSPSLPNMHEFIYEGAVRFCPICDGYEASDKKIGVLGPLSHIIPKALFLRTYTPDILIFPTDTADLSLQDMDSLRAAQIELPLCCATEIKSSEENVAVILDNGECIEVDVLYPAMGANPRSGLAIALGAGHNEDECLFSDSHQQTSVEGLYIAGDLTTDLSQISVATGQAAIAATHIHNSLPRNFRAHKMLTS</sequence>
<dbReference type="EMBL" id="QFOT01000003">
    <property type="protein sequence ID" value="PZP57326.1"/>
    <property type="molecule type" value="Genomic_DNA"/>
</dbReference>
<feature type="domain" description="FAD/NAD(P)-binding" evidence="3">
    <location>
        <begin position="188"/>
        <end position="287"/>
    </location>
</feature>
<dbReference type="Pfam" id="PF07992">
    <property type="entry name" value="Pyr_redox_2"/>
    <property type="match status" value="2"/>
</dbReference>
<dbReference type="GO" id="GO:0016491">
    <property type="term" value="F:oxidoreductase activity"/>
    <property type="evidence" value="ECO:0007669"/>
    <property type="project" value="UniProtKB-KW"/>
</dbReference>
<proteinExistence type="predicted"/>
<dbReference type="InterPro" id="IPR023753">
    <property type="entry name" value="FAD/NAD-binding_dom"/>
</dbReference>
<dbReference type="PANTHER" id="PTHR48105">
    <property type="entry name" value="THIOREDOXIN REDUCTASE 1-RELATED-RELATED"/>
    <property type="match status" value="1"/>
</dbReference>
<evidence type="ECO:0000313" key="4">
    <source>
        <dbReference type="EMBL" id="PZP57326.1"/>
    </source>
</evidence>
<dbReference type="InterPro" id="IPR050097">
    <property type="entry name" value="Ferredoxin-NADP_redctase_2"/>
</dbReference>
<name>A0A2W5HGK8_9BACT</name>
<organism evidence="4 5">
    <name type="scientific">Micavibrio aeruginosavorus</name>
    <dbReference type="NCBI Taxonomy" id="349221"/>
    <lineage>
        <taxon>Bacteria</taxon>
        <taxon>Pseudomonadati</taxon>
        <taxon>Bdellovibrionota</taxon>
        <taxon>Bdellovibrionia</taxon>
        <taxon>Bdellovibrionales</taxon>
        <taxon>Pseudobdellovibrionaceae</taxon>
        <taxon>Micavibrio</taxon>
    </lineage>
</organism>
<dbReference type="InterPro" id="IPR036188">
    <property type="entry name" value="FAD/NAD-bd_sf"/>
</dbReference>
<accession>A0A2W5HGK8</accession>
<protein>
    <submittedName>
        <fullName evidence="4">NAD(P)/FAD-dependent oxidoreductase</fullName>
    </submittedName>
</protein>
<keyword evidence="2" id="KW-0560">Oxidoreductase</keyword>
<dbReference type="SUPFAM" id="SSF51905">
    <property type="entry name" value="FAD/NAD(P)-binding domain"/>
    <property type="match status" value="1"/>
</dbReference>
<evidence type="ECO:0000256" key="1">
    <source>
        <dbReference type="ARBA" id="ARBA00022630"/>
    </source>
</evidence>
<evidence type="ECO:0000256" key="2">
    <source>
        <dbReference type="ARBA" id="ARBA00023002"/>
    </source>
</evidence>
<dbReference type="PRINTS" id="PR00368">
    <property type="entry name" value="FADPNR"/>
</dbReference>
<dbReference type="AlphaFoldDB" id="A0A2W5HGK8"/>
<comment type="caution">
    <text evidence="4">The sequence shown here is derived from an EMBL/GenBank/DDBJ whole genome shotgun (WGS) entry which is preliminary data.</text>
</comment>
<gene>
    <name evidence="4" type="ORF">DI586_00660</name>
</gene>
<feature type="domain" description="FAD/NAD(P)-binding" evidence="3">
    <location>
        <begin position="10"/>
        <end position="146"/>
    </location>
</feature>
<keyword evidence="1" id="KW-0285">Flavoprotein</keyword>
<dbReference type="Gene3D" id="3.50.50.60">
    <property type="entry name" value="FAD/NAD(P)-binding domain"/>
    <property type="match status" value="2"/>
</dbReference>